<dbReference type="Proteomes" id="UP000295733">
    <property type="component" value="Unassembled WGS sequence"/>
</dbReference>
<dbReference type="Pfam" id="PF02698">
    <property type="entry name" value="DUF218"/>
    <property type="match status" value="1"/>
</dbReference>
<feature type="domain" description="DUF218" evidence="1">
    <location>
        <begin position="3"/>
        <end position="143"/>
    </location>
</feature>
<dbReference type="AlphaFoldDB" id="A0A4V2SLC2"/>
<name>A0A4V2SLC2_RHOAD</name>
<proteinExistence type="predicted"/>
<accession>A0A4V2SLC2</accession>
<evidence type="ECO:0000313" key="3">
    <source>
        <dbReference type="Proteomes" id="UP000295733"/>
    </source>
</evidence>
<dbReference type="RefSeq" id="WP_132602930.1">
    <property type="nucleotide sequence ID" value="NZ_NRRP01000026.1"/>
</dbReference>
<dbReference type="EMBL" id="SLXL01000005">
    <property type="protein sequence ID" value="TCP22846.1"/>
    <property type="molecule type" value="Genomic_DNA"/>
</dbReference>
<protein>
    <submittedName>
        <fullName evidence="2">DUF218 domain-containing protein</fullName>
    </submittedName>
</protein>
<dbReference type="PANTHER" id="PTHR30336:SF20">
    <property type="entry name" value="DUF218 DOMAIN-CONTAINING PROTEIN"/>
    <property type="match status" value="1"/>
</dbReference>
<gene>
    <name evidence="2" type="ORF">EV656_105148</name>
</gene>
<sequence>MAQAILILGAAMRPDGTPGPALVRRARHGAALWQARPGALIVASGAGGEAAAIAALCRGAGVPAERIVEEPAARRTVENIRHALPLLQARGVDEVILVTDDYHMPRARLLARRVGLRATASVPPRDPARSRPHRRLRMILREAAAYLATLLGLSGRHRP</sequence>
<evidence type="ECO:0000259" key="1">
    <source>
        <dbReference type="Pfam" id="PF02698"/>
    </source>
</evidence>
<keyword evidence="3" id="KW-1185">Reference proteome</keyword>
<dbReference type="GO" id="GO:0005886">
    <property type="term" value="C:plasma membrane"/>
    <property type="evidence" value="ECO:0007669"/>
    <property type="project" value="TreeGrafter"/>
</dbReference>
<dbReference type="OrthoDB" id="9809813at2"/>
<dbReference type="InterPro" id="IPR051599">
    <property type="entry name" value="Cell_Envelope_Assoc"/>
</dbReference>
<dbReference type="CDD" id="cd06259">
    <property type="entry name" value="YdcF-like"/>
    <property type="match status" value="1"/>
</dbReference>
<dbReference type="InterPro" id="IPR036052">
    <property type="entry name" value="TrpB-like_PALP_sf"/>
</dbReference>
<dbReference type="InterPro" id="IPR003848">
    <property type="entry name" value="DUF218"/>
</dbReference>
<dbReference type="Gene3D" id="3.40.50.620">
    <property type="entry name" value="HUPs"/>
    <property type="match status" value="1"/>
</dbReference>
<comment type="caution">
    <text evidence="2">The sequence shown here is derived from an EMBL/GenBank/DDBJ whole genome shotgun (WGS) entry which is preliminary data.</text>
</comment>
<dbReference type="SUPFAM" id="SSF53686">
    <property type="entry name" value="Tryptophan synthase beta subunit-like PLP-dependent enzymes"/>
    <property type="match status" value="1"/>
</dbReference>
<reference evidence="2 3" key="1">
    <citation type="submission" date="2019-03" db="EMBL/GenBank/DDBJ databases">
        <title>Genomic Encyclopedia of Type Strains, Phase IV (KMG-IV): sequencing the most valuable type-strain genomes for metagenomic binning, comparative biology and taxonomic classification.</title>
        <authorList>
            <person name="Goeker M."/>
        </authorList>
    </citation>
    <scope>NUCLEOTIDE SEQUENCE [LARGE SCALE GENOMIC DNA]</scope>
    <source>
        <strain evidence="2 3">DSM 2781</strain>
    </source>
</reference>
<evidence type="ECO:0000313" key="2">
    <source>
        <dbReference type="EMBL" id="TCP22846.1"/>
    </source>
</evidence>
<organism evidence="2 3">
    <name type="scientific">Rhodovulum adriaticum</name>
    <name type="common">Rhodopseudomonas adriatica</name>
    <dbReference type="NCBI Taxonomy" id="35804"/>
    <lineage>
        <taxon>Bacteria</taxon>
        <taxon>Pseudomonadati</taxon>
        <taxon>Pseudomonadota</taxon>
        <taxon>Alphaproteobacteria</taxon>
        <taxon>Rhodobacterales</taxon>
        <taxon>Paracoccaceae</taxon>
        <taxon>Rhodovulum</taxon>
    </lineage>
</organism>
<dbReference type="InterPro" id="IPR014729">
    <property type="entry name" value="Rossmann-like_a/b/a_fold"/>
</dbReference>
<dbReference type="PANTHER" id="PTHR30336">
    <property type="entry name" value="INNER MEMBRANE PROTEIN, PROBABLE PERMEASE"/>
    <property type="match status" value="1"/>
</dbReference>